<comment type="cofactor">
    <cofactor evidence="13 16">
        <name>Zn(2+)</name>
        <dbReference type="ChEBI" id="CHEBI:29105"/>
    </cofactor>
    <text evidence="13 16">Binds 1 zinc ion.</text>
</comment>
<feature type="binding site" evidence="15">
    <location>
        <position position="154"/>
    </location>
    <ligand>
        <name>NADP(+)</name>
        <dbReference type="ChEBI" id="CHEBI:58349"/>
    </ligand>
</feature>
<evidence type="ECO:0000256" key="15">
    <source>
        <dbReference type="PIRSR" id="PIRSR006769-2"/>
    </source>
</evidence>
<dbReference type="PROSITE" id="PS51747">
    <property type="entry name" value="CYT_DCMP_DEAMINASES_2"/>
    <property type="match status" value="1"/>
</dbReference>
<dbReference type="RefSeq" id="WP_123422703.1">
    <property type="nucleotide sequence ID" value="NZ_RJUL01000015.1"/>
</dbReference>
<dbReference type="PIRSF" id="PIRSF006769">
    <property type="entry name" value="RibD"/>
    <property type="match status" value="1"/>
</dbReference>
<reference evidence="18 19" key="1">
    <citation type="submission" date="2018-11" db="EMBL/GenBank/DDBJ databases">
        <title>Genomic Encyclopedia of Type Strains, Phase IV (KMG-IV): sequencing the most valuable type-strain genomes for metagenomic binning, comparative biology and taxonomic classification.</title>
        <authorList>
            <person name="Goeker M."/>
        </authorList>
    </citation>
    <scope>NUCLEOTIDE SEQUENCE [LARGE SCALE GENOMIC DNA]</scope>
    <source>
        <strain evidence="18 19">DSM 21945</strain>
    </source>
</reference>
<comment type="caution">
    <text evidence="18">The sequence shown here is derived from an EMBL/GenBank/DDBJ whole genome shotgun (WGS) entry which is preliminary data.</text>
</comment>
<feature type="binding site" evidence="15">
    <location>
        <position position="200"/>
    </location>
    <ligand>
        <name>NADP(+)</name>
        <dbReference type="ChEBI" id="CHEBI:58349"/>
    </ligand>
</feature>
<dbReference type="PANTHER" id="PTHR38011">
    <property type="entry name" value="DIHYDROFOLATE REDUCTASE FAMILY PROTEIN (AFU_ORTHOLOGUE AFUA_8G06820)"/>
    <property type="match status" value="1"/>
</dbReference>
<feature type="binding site" evidence="16">
    <location>
        <position position="50"/>
    </location>
    <ligand>
        <name>Zn(2+)</name>
        <dbReference type="ChEBI" id="CHEBI:29105"/>
        <note>catalytic</note>
    </ligand>
</feature>
<comment type="catalytic activity">
    <reaction evidence="13">
        <text>2,5-diamino-6-hydroxy-4-(5-phosphoribosylamino)-pyrimidine + H2O + H(+) = 5-amino-6-(5-phospho-D-ribosylamino)uracil + NH4(+)</text>
        <dbReference type="Rhea" id="RHEA:21868"/>
        <dbReference type="ChEBI" id="CHEBI:15377"/>
        <dbReference type="ChEBI" id="CHEBI:15378"/>
        <dbReference type="ChEBI" id="CHEBI:28938"/>
        <dbReference type="ChEBI" id="CHEBI:58453"/>
        <dbReference type="ChEBI" id="CHEBI:58614"/>
        <dbReference type="EC" id="3.5.4.26"/>
    </reaction>
</comment>
<dbReference type="EMBL" id="RJUL01000015">
    <property type="protein sequence ID" value="ROQ18834.1"/>
    <property type="molecule type" value="Genomic_DNA"/>
</dbReference>
<feature type="binding site" evidence="15">
    <location>
        <position position="207"/>
    </location>
    <ligand>
        <name>substrate</name>
    </ligand>
</feature>
<dbReference type="CDD" id="cd01284">
    <property type="entry name" value="Riboflavin_deaminase-reductase"/>
    <property type="match status" value="1"/>
</dbReference>
<dbReference type="UniPathway" id="UPA00275">
    <property type="reaction ID" value="UER00401"/>
</dbReference>
<evidence type="ECO:0000313" key="19">
    <source>
        <dbReference type="Proteomes" id="UP000268033"/>
    </source>
</evidence>
<dbReference type="Pfam" id="PF01872">
    <property type="entry name" value="RibD_C"/>
    <property type="match status" value="1"/>
</dbReference>
<proteinExistence type="inferred from homology"/>
<keyword evidence="19" id="KW-1185">Reference proteome</keyword>
<evidence type="ECO:0000256" key="4">
    <source>
        <dbReference type="ARBA" id="ARBA00005259"/>
    </source>
</evidence>
<feature type="binding site" evidence="15">
    <location>
        <position position="170"/>
    </location>
    <ligand>
        <name>NADP(+)</name>
        <dbReference type="ChEBI" id="CHEBI:58349"/>
    </ligand>
</feature>
<sequence length="356" mass="38455">MTDAKWMARAIKLAAQGRYTTEPNPAVGCVIVKDGELVGEGWHKQAGTPHAEVHALNMAGDLARGATAYVTLEPCAHYGRTPPCAEALVKAGVAKVIAAMVDPNPKVAGKGLKILEDAGIATQHGLLEADARALNPGFLKKMETGLPFVRLKLAASLDGRTALKNGQSKWITGPDARADVQRLRAMSGAIITGAGTVLTDEPSLNVRAEQFPDHYPLETLRQPLRVVLDRRQRLGSDNGFFQVPSPAWVVSHHTDHRDFPDHVEKLRLGEKDFLKTLLKKLPVNSVLVEAGAKLAGAFLSEGLVDELVLYLAPTLMGDVSRGLVELPVFTDMAQAPRFTIKDVRQVGNDIRLTLEV</sequence>
<dbReference type="Pfam" id="PF00383">
    <property type="entry name" value="dCMP_cyt_deam_1"/>
    <property type="match status" value="1"/>
</dbReference>
<feature type="binding site" evidence="15">
    <location>
        <begin position="291"/>
        <end position="297"/>
    </location>
    <ligand>
        <name>NADP(+)</name>
        <dbReference type="ChEBI" id="CHEBI:58349"/>
    </ligand>
</feature>
<feature type="active site" description="Proton donor" evidence="14">
    <location>
        <position position="52"/>
    </location>
</feature>
<dbReference type="PANTHER" id="PTHR38011:SF7">
    <property type="entry name" value="2,5-DIAMINO-6-RIBOSYLAMINO-4(3H)-PYRIMIDINONE 5'-PHOSPHATE REDUCTASE"/>
    <property type="match status" value="1"/>
</dbReference>
<dbReference type="STRING" id="584787.GCA_001247655_01341"/>
<dbReference type="GO" id="GO:0050661">
    <property type="term" value="F:NADP binding"/>
    <property type="evidence" value="ECO:0007669"/>
    <property type="project" value="InterPro"/>
</dbReference>
<dbReference type="EC" id="3.5.4.26" evidence="13"/>
<evidence type="ECO:0000256" key="13">
    <source>
        <dbReference type="PIRNR" id="PIRNR006769"/>
    </source>
</evidence>
<dbReference type="EC" id="1.1.1.193" evidence="13"/>
<keyword evidence="10 13" id="KW-0521">NADP</keyword>
<dbReference type="SUPFAM" id="SSF53597">
    <property type="entry name" value="Dihydrofolate reductase-like"/>
    <property type="match status" value="1"/>
</dbReference>
<feature type="binding site" evidence="15">
    <location>
        <position position="196"/>
    </location>
    <ligand>
        <name>NADP(+)</name>
        <dbReference type="ChEBI" id="CHEBI:58349"/>
    </ligand>
</feature>
<comment type="catalytic activity">
    <reaction evidence="13">
        <text>5-amino-6-(5-phospho-D-ribitylamino)uracil + NADP(+) = 5-amino-6-(5-phospho-D-ribosylamino)uracil + NADPH + H(+)</text>
        <dbReference type="Rhea" id="RHEA:17845"/>
        <dbReference type="ChEBI" id="CHEBI:15378"/>
        <dbReference type="ChEBI" id="CHEBI:57783"/>
        <dbReference type="ChEBI" id="CHEBI:58349"/>
        <dbReference type="ChEBI" id="CHEBI:58421"/>
        <dbReference type="ChEBI" id="CHEBI:58453"/>
        <dbReference type="EC" id="1.1.1.193"/>
    </reaction>
</comment>
<feature type="binding site" evidence="15">
    <location>
        <position position="184"/>
    </location>
    <ligand>
        <name>substrate</name>
    </ligand>
</feature>
<keyword evidence="8 13" id="KW-0378">Hydrolase</keyword>
<evidence type="ECO:0000259" key="17">
    <source>
        <dbReference type="PROSITE" id="PS51747"/>
    </source>
</evidence>
<dbReference type="NCBIfam" id="TIGR00326">
    <property type="entry name" value="eubact_ribD"/>
    <property type="match status" value="1"/>
</dbReference>
<protein>
    <recommendedName>
        <fullName evidence="13">Riboflavin biosynthesis protein RibD</fullName>
    </recommendedName>
    <domain>
        <recommendedName>
            <fullName evidence="13">Diaminohydroxyphosphoribosylaminopyrimidine deaminase</fullName>
            <shortName evidence="13">DRAP deaminase</shortName>
            <ecNumber evidence="13">3.5.4.26</ecNumber>
        </recommendedName>
        <alternativeName>
            <fullName evidence="13">Riboflavin-specific deaminase</fullName>
        </alternativeName>
    </domain>
    <domain>
        <recommendedName>
            <fullName evidence="13">5-amino-6-(5-phosphoribosylamino)uracil reductase</fullName>
            <ecNumber evidence="13">1.1.1.193</ecNumber>
        </recommendedName>
        <alternativeName>
            <fullName evidence="13">HTP reductase</fullName>
        </alternativeName>
    </domain>
</protein>
<keyword evidence="7 13" id="KW-0479">Metal-binding</keyword>
<dbReference type="FunFam" id="3.40.140.10:FF:000025">
    <property type="entry name" value="Riboflavin biosynthesis protein RibD"/>
    <property type="match status" value="1"/>
</dbReference>
<evidence type="ECO:0000256" key="16">
    <source>
        <dbReference type="PIRSR" id="PIRSR006769-3"/>
    </source>
</evidence>
<evidence type="ECO:0000256" key="1">
    <source>
        <dbReference type="ARBA" id="ARBA00002151"/>
    </source>
</evidence>
<comment type="similarity">
    <text evidence="5 13">In the C-terminal section; belongs to the HTP reductase family.</text>
</comment>
<dbReference type="InterPro" id="IPR016192">
    <property type="entry name" value="APOBEC/CMP_deaminase_Zn-bd"/>
</dbReference>
<keyword evidence="6 13" id="KW-0686">Riboflavin biosynthesis</keyword>
<feature type="binding site" evidence="16">
    <location>
        <position position="75"/>
    </location>
    <ligand>
        <name>Zn(2+)</name>
        <dbReference type="ChEBI" id="CHEBI:29105"/>
        <note>catalytic</note>
    </ligand>
</feature>
<comment type="similarity">
    <text evidence="4 13">In the N-terminal section; belongs to the cytidine and deoxycytidylate deaminase family.</text>
</comment>
<comment type="function">
    <text evidence="1 13">Converts 2,5-diamino-6-(ribosylamino)-4(3h)-pyrimidinone 5'-phosphate into 5-amino-6-(ribosylamino)-2,4(1h,3h)-pyrimidinedione 5'-phosphate.</text>
</comment>
<dbReference type="InterPro" id="IPR002734">
    <property type="entry name" value="RibDG_C"/>
</dbReference>
<evidence type="ECO:0000256" key="6">
    <source>
        <dbReference type="ARBA" id="ARBA00022619"/>
    </source>
</evidence>
<dbReference type="GO" id="GO:0008835">
    <property type="term" value="F:diaminohydroxyphosphoribosylaminopyrimidine deaminase activity"/>
    <property type="evidence" value="ECO:0007669"/>
    <property type="project" value="UniProtKB-EC"/>
</dbReference>
<evidence type="ECO:0000256" key="3">
    <source>
        <dbReference type="ARBA" id="ARBA00004910"/>
    </source>
</evidence>
<evidence type="ECO:0000256" key="9">
    <source>
        <dbReference type="ARBA" id="ARBA00022833"/>
    </source>
</evidence>
<dbReference type="Proteomes" id="UP000268033">
    <property type="component" value="Unassembled WGS sequence"/>
</dbReference>
<dbReference type="GO" id="GO:0008270">
    <property type="term" value="F:zinc ion binding"/>
    <property type="evidence" value="ECO:0007669"/>
    <property type="project" value="InterPro"/>
</dbReference>
<dbReference type="GO" id="GO:0009231">
    <property type="term" value="P:riboflavin biosynthetic process"/>
    <property type="evidence" value="ECO:0007669"/>
    <property type="project" value="UniProtKB-UniPathway"/>
</dbReference>
<evidence type="ECO:0000256" key="7">
    <source>
        <dbReference type="ARBA" id="ARBA00022723"/>
    </source>
</evidence>
<keyword evidence="12" id="KW-0511">Multifunctional enzyme</keyword>
<name>A0A3N1NG05_9GAMM</name>
<comment type="pathway">
    <text evidence="3 13">Cofactor biosynthesis; riboflavin biosynthesis; 5-amino-6-(D-ribitylamino)uracil from GTP: step 3/4.</text>
</comment>
<feature type="binding site" evidence="16">
    <location>
        <position position="84"/>
    </location>
    <ligand>
        <name>Zn(2+)</name>
        <dbReference type="ChEBI" id="CHEBI:29105"/>
        <note>catalytic</note>
    </ligand>
</feature>
<evidence type="ECO:0000256" key="2">
    <source>
        <dbReference type="ARBA" id="ARBA00004882"/>
    </source>
</evidence>
<dbReference type="SUPFAM" id="SSF53927">
    <property type="entry name" value="Cytidine deaminase-like"/>
    <property type="match status" value="1"/>
</dbReference>
<organism evidence="18 19">
    <name type="scientific">Gallaecimonas pentaromativorans</name>
    <dbReference type="NCBI Taxonomy" id="584787"/>
    <lineage>
        <taxon>Bacteria</taxon>
        <taxon>Pseudomonadati</taxon>
        <taxon>Pseudomonadota</taxon>
        <taxon>Gammaproteobacteria</taxon>
        <taxon>Enterobacterales</taxon>
        <taxon>Gallaecimonadaceae</taxon>
        <taxon>Gallaecimonas</taxon>
    </lineage>
</organism>
<dbReference type="Gene3D" id="3.40.430.10">
    <property type="entry name" value="Dihydrofolate Reductase, subunit A"/>
    <property type="match status" value="1"/>
</dbReference>
<evidence type="ECO:0000313" key="18">
    <source>
        <dbReference type="EMBL" id="ROQ18834.1"/>
    </source>
</evidence>
<feature type="binding site" evidence="15">
    <location>
        <position position="168"/>
    </location>
    <ligand>
        <name>substrate</name>
    </ligand>
</feature>
<keyword evidence="11 13" id="KW-0560">Oxidoreductase</keyword>
<accession>A0A3N1NG05</accession>
<dbReference type="PROSITE" id="PS00903">
    <property type="entry name" value="CYT_DCMP_DEAMINASES_1"/>
    <property type="match status" value="1"/>
</dbReference>
<dbReference type="GO" id="GO:0008703">
    <property type="term" value="F:5-amino-6-(5-phosphoribosylamino)uracil reductase activity"/>
    <property type="evidence" value="ECO:0007669"/>
    <property type="project" value="UniProtKB-EC"/>
</dbReference>
<dbReference type="InterPro" id="IPR050765">
    <property type="entry name" value="Riboflavin_Biosynth_HTPR"/>
</dbReference>
<feature type="binding site" evidence="15">
    <location>
        <position position="204"/>
    </location>
    <ligand>
        <name>substrate</name>
    </ligand>
</feature>
<comment type="pathway">
    <text evidence="2 13">Cofactor biosynthesis; riboflavin biosynthesis; 5-amino-6-(D-ribitylamino)uracil from GTP: step 2/4.</text>
</comment>
<dbReference type="InterPro" id="IPR004794">
    <property type="entry name" value="Eubact_RibD"/>
</dbReference>
<dbReference type="Gene3D" id="3.40.140.10">
    <property type="entry name" value="Cytidine Deaminase, domain 2"/>
    <property type="match status" value="1"/>
</dbReference>
<evidence type="ECO:0000256" key="11">
    <source>
        <dbReference type="ARBA" id="ARBA00023002"/>
    </source>
</evidence>
<dbReference type="AlphaFoldDB" id="A0A3N1NG05"/>
<dbReference type="InterPro" id="IPR011549">
    <property type="entry name" value="RibD_C"/>
</dbReference>
<feature type="binding site" evidence="15">
    <location>
        <position position="289"/>
    </location>
    <ligand>
        <name>substrate</name>
    </ligand>
</feature>
<dbReference type="InterPro" id="IPR002125">
    <property type="entry name" value="CMP_dCMP_dom"/>
</dbReference>
<dbReference type="NCBIfam" id="TIGR00227">
    <property type="entry name" value="ribD_Cterm"/>
    <property type="match status" value="1"/>
</dbReference>
<evidence type="ECO:0000256" key="14">
    <source>
        <dbReference type="PIRSR" id="PIRSR006769-1"/>
    </source>
</evidence>
<keyword evidence="9 13" id="KW-0862">Zinc</keyword>
<evidence type="ECO:0000256" key="5">
    <source>
        <dbReference type="ARBA" id="ARBA00007417"/>
    </source>
</evidence>
<evidence type="ECO:0000256" key="8">
    <source>
        <dbReference type="ARBA" id="ARBA00022801"/>
    </source>
</evidence>
<dbReference type="InterPro" id="IPR016193">
    <property type="entry name" value="Cytidine_deaminase-like"/>
</dbReference>
<dbReference type="InterPro" id="IPR024072">
    <property type="entry name" value="DHFR-like_dom_sf"/>
</dbReference>
<evidence type="ECO:0000256" key="10">
    <source>
        <dbReference type="ARBA" id="ARBA00022857"/>
    </source>
</evidence>
<feature type="domain" description="CMP/dCMP-type deaminase" evidence="17">
    <location>
        <begin position="1"/>
        <end position="123"/>
    </location>
</feature>
<evidence type="ECO:0000256" key="12">
    <source>
        <dbReference type="ARBA" id="ARBA00023268"/>
    </source>
</evidence>
<gene>
    <name evidence="18" type="ORF">EDC28_11523</name>
</gene>